<reference evidence="1" key="3">
    <citation type="submission" date="2015-04" db="UniProtKB">
        <authorList>
            <consortium name="EnsemblPlants"/>
        </authorList>
    </citation>
    <scope>IDENTIFICATION</scope>
</reference>
<sequence>MIAVPCSAQHGPRVEFVRLWRQWKAMLVAGDGVPDHEFHGIEEVDEDAAVAAVERQPTVVPVDGRRGERRIVGGEDEARVGGYGLDVVDEAKQVRCSIEFVVAAEEGGVGEEAAPWLADEGGADETKEMFMLMDRTLIWFNVEGIFEVQGLGCYPDEAWPEGPVPPPLRSHCAYVEFLLWDKYDSECPCYFFQWIDGQDKYDPRIRLFPYDEKELKPYNEFRMDGLCVTFRSIYMVRSLFGRWMRRCGCSRRENALALREKAPSPLREERVIGRIFQDV</sequence>
<dbReference type="PANTHER" id="PTHR48127:SF1">
    <property type="entry name" value="ZINC FINGER GRF-TYPE DOMAIN-CONTAINING PROTEIN"/>
    <property type="match status" value="1"/>
</dbReference>
<dbReference type="AlphaFoldDB" id="A0A0D9WV21"/>
<proteinExistence type="predicted"/>
<keyword evidence="2" id="KW-1185">Reference proteome</keyword>
<dbReference type="PANTHER" id="PTHR48127">
    <property type="entry name" value="GRF-TYPE DOMAIN-CONTAINING PROTEIN"/>
    <property type="match status" value="1"/>
</dbReference>
<organism evidence="1 2">
    <name type="scientific">Leersia perrieri</name>
    <dbReference type="NCBI Taxonomy" id="77586"/>
    <lineage>
        <taxon>Eukaryota</taxon>
        <taxon>Viridiplantae</taxon>
        <taxon>Streptophyta</taxon>
        <taxon>Embryophyta</taxon>
        <taxon>Tracheophyta</taxon>
        <taxon>Spermatophyta</taxon>
        <taxon>Magnoliopsida</taxon>
        <taxon>Liliopsida</taxon>
        <taxon>Poales</taxon>
        <taxon>Poaceae</taxon>
        <taxon>BOP clade</taxon>
        <taxon>Oryzoideae</taxon>
        <taxon>Oryzeae</taxon>
        <taxon>Oryzinae</taxon>
        <taxon>Leersia</taxon>
    </lineage>
</organism>
<dbReference type="Gramene" id="LPERR07G01440.1">
    <property type="protein sequence ID" value="LPERR07G01440.1"/>
    <property type="gene ID" value="LPERR07G01440"/>
</dbReference>
<evidence type="ECO:0000313" key="2">
    <source>
        <dbReference type="Proteomes" id="UP000032180"/>
    </source>
</evidence>
<protein>
    <submittedName>
        <fullName evidence="1">Uncharacterized protein</fullName>
    </submittedName>
</protein>
<dbReference type="HOGENOM" id="CLU_998751_0_0_1"/>
<dbReference type="EnsemblPlants" id="LPERR07G01440.1">
    <property type="protein sequence ID" value="LPERR07G01440.1"/>
    <property type="gene ID" value="LPERR07G01440"/>
</dbReference>
<reference evidence="2" key="2">
    <citation type="submission" date="2013-12" db="EMBL/GenBank/DDBJ databases">
        <authorList>
            <person name="Yu Y."/>
            <person name="Lee S."/>
            <person name="de Baynast K."/>
            <person name="Wissotski M."/>
            <person name="Liu L."/>
            <person name="Talag J."/>
            <person name="Goicoechea J."/>
            <person name="Angelova A."/>
            <person name="Jetty R."/>
            <person name="Kudrna D."/>
            <person name="Golser W."/>
            <person name="Rivera L."/>
            <person name="Zhang J."/>
            <person name="Wing R."/>
        </authorList>
    </citation>
    <scope>NUCLEOTIDE SEQUENCE</scope>
</reference>
<reference evidence="1 2" key="1">
    <citation type="submission" date="2012-08" db="EMBL/GenBank/DDBJ databases">
        <title>Oryza genome evolution.</title>
        <authorList>
            <person name="Wing R.A."/>
        </authorList>
    </citation>
    <scope>NUCLEOTIDE SEQUENCE</scope>
</reference>
<evidence type="ECO:0000313" key="1">
    <source>
        <dbReference type="EnsemblPlants" id="LPERR07G01440.1"/>
    </source>
</evidence>
<accession>A0A0D9WV21</accession>
<name>A0A0D9WV21_9ORYZ</name>
<dbReference type="Proteomes" id="UP000032180">
    <property type="component" value="Chromosome 7"/>
</dbReference>